<comment type="caution">
    <text evidence="4">The sequence shown here is derived from an EMBL/GenBank/DDBJ whole genome shotgun (WGS) entry which is preliminary data.</text>
</comment>
<dbReference type="Pfam" id="PF20684">
    <property type="entry name" value="Fung_rhodopsin"/>
    <property type="match status" value="1"/>
</dbReference>
<keyword evidence="5" id="KW-1185">Reference proteome</keyword>
<dbReference type="PANTHER" id="PTHR39614">
    <property type="entry name" value="INTEGRAL MEMBRANE PROTEIN"/>
    <property type="match status" value="1"/>
</dbReference>
<keyword evidence="2" id="KW-0472">Membrane</keyword>
<feature type="compositionally biased region" description="Polar residues" evidence="1">
    <location>
        <begin position="325"/>
        <end position="344"/>
    </location>
</feature>
<name>A0AAJ0DLU4_9PEZI</name>
<feature type="transmembrane region" description="Helical" evidence="2">
    <location>
        <begin position="137"/>
        <end position="158"/>
    </location>
</feature>
<feature type="domain" description="Rhodopsin" evidence="3">
    <location>
        <begin position="44"/>
        <end position="274"/>
    </location>
</feature>
<protein>
    <recommendedName>
        <fullName evidence="3">Rhodopsin domain-containing protein</fullName>
    </recommendedName>
</protein>
<reference evidence="4" key="1">
    <citation type="submission" date="2023-04" db="EMBL/GenBank/DDBJ databases">
        <title>Black Yeasts Isolated from many extreme environments.</title>
        <authorList>
            <person name="Coleine C."/>
            <person name="Stajich J.E."/>
            <person name="Selbmann L."/>
        </authorList>
    </citation>
    <scope>NUCLEOTIDE SEQUENCE</scope>
    <source>
        <strain evidence="4">CCFEE 5312</strain>
    </source>
</reference>
<dbReference type="Proteomes" id="UP001271007">
    <property type="component" value="Unassembled WGS sequence"/>
</dbReference>
<evidence type="ECO:0000256" key="2">
    <source>
        <dbReference type="SAM" id="Phobius"/>
    </source>
</evidence>
<evidence type="ECO:0000313" key="4">
    <source>
        <dbReference type="EMBL" id="KAK3052365.1"/>
    </source>
</evidence>
<organism evidence="4 5">
    <name type="scientific">Extremus antarcticus</name>
    <dbReference type="NCBI Taxonomy" id="702011"/>
    <lineage>
        <taxon>Eukaryota</taxon>
        <taxon>Fungi</taxon>
        <taxon>Dikarya</taxon>
        <taxon>Ascomycota</taxon>
        <taxon>Pezizomycotina</taxon>
        <taxon>Dothideomycetes</taxon>
        <taxon>Dothideomycetidae</taxon>
        <taxon>Mycosphaerellales</taxon>
        <taxon>Extremaceae</taxon>
        <taxon>Extremus</taxon>
    </lineage>
</organism>
<dbReference type="AlphaFoldDB" id="A0AAJ0DLU4"/>
<evidence type="ECO:0000259" key="3">
    <source>
        <dbReference type="Pfam" id="PF20684"/>
    </source>
</evidence>
<dbReference type="EMBL" id="JAWDJX010000021">
    <property type="protein sequence ID" value="KAK3052365.1"/>
    <property type="molecule type" value="Genomic_DNA"/>
</dbReference>
<evidence type="ECO:0000313" key="5">
    <source>
        <dbReference type="Proteomes" id="UP001271007"/>
    </source>
</evidence>
<feature type="transmembrane region" description="Helical" evidence="2">
    <location>
        <begin position="178"/>
        <end position="203"/>
    </location>
</feature>
<dbReference type="PANTHER" id="PTHR39614:SF2">
    <property type="entry name" value="INTEGRAL MEMBRANE PROTEIN"/>
    <property type="match status" value="1"/>
</dbReference>
<evidence type="ECO:0000256" key="1">
    <source>
        <dbReference type="SAM" id="MobiDB-lite"/>
    </source>
</evidence>
<dbReference type="InterPro" id="IPR049326">
    <property type="entry name" value="Rhodopsin_dom_fungi"/>
</dbReference>
<proteinExistence type="predicted"/>
<feature type="transmembrane region" description="Helical" evidence="2">
    <location>
        <begin position="215"/>
        <end position="235"/>
    </location>
</feature>
<feature type="region of interest" description="Disordered" evidence="1">
    <location>
        <begin position="293"/>
        <end position="358"/>
    </location>
</feature>
<keyword evidence="2" id="KW-0812">Transmembrane</keyword>
<gene>
    <name evidence="4" type="ORF">LTR09_006575</name>
</gene>
<feature type="transmembrane region" description="Helical" evidence="2">
    <location>
        <begin position="24"/>
        <end position="47"/>
    </location>
</feature>
<accession>A0AAJ0DLU4</accession>
<sequence length="373" mass="41048">MPNPPSAVPTLVHSTAVNANDHSLQVFVAALLCLTFSTLFFLTRLYIRWPWKSLVGRDDVFAAIAFAFSIVQTAVILRAKDDGLGRRTNQLQQASIASTQRLLYASELLLIVTLAFSKAAVCALLQRFSGTSTQTTFVKTLLIASGIYGVAGVLIVALRDDLIQPWVPQSSSSNATLARWIACTTIGNLIDIATMLFPIYLVWNLQMARESKRKIIIGFLMRAPVVALSIARVVAISHIKYDDYIFSYTVVEIWTQLELHYSVAPATMPCLHVSLKGWNTRFLGTTLEDVDQSAHHETGTTISEGGPYPMNTVQGSKERGKQSRGFHSTSLQGKHRGISQTTAHYGQAADEDAVSDSSRKAIVVKRTYDVDIR</sequence>
<keyword evidence="2" id="KW-1133">Transmembrane helix</keyword>
<feature type="transmembrane region" description="Helical" evidence="2">
    <location>
        <begin position="108"/>
        <end position="125"/>
    </location>
</feature>
<feature type="transmembrane region" description="Helical" evidence="2">
    <location>
        <begin position="59"/>
        <end position="79"/>
    </location>
</feature>